<proteinExistence type="predicted"/>
<dbReference type="Proteomes" id="UP000192801">
    <property type="component" value="Unassembled WGS sequence"/>
</dbReference>
<protein>
    <submittedName>
        <fullName evidence="1">Uncharacterized protein</fullName>
    </submittedName>
</protein>
<dbReference type="RefSeq" id="WP_083033335.1">
    <property type="nucleotide sequence ID" value="NZ_AP022618.1"/>
</dbReference>
<dbReference type="EMBL" id="MVHS01000070">
    <property type="protein sequence ID" value="ORA64884.1"/>
    <property type="molecule type" value="Genomic_DNA"/>
</dbReference>
<dbReference type="STRING" id="444597.BST26_19445"/>
<reference evidence="1 2" key="1">
    <citation type="submission" date="2016-12" db="EMBL/GenBank/DDBJ databases">
        <title>The new phylogeny of genus Mycobacterium.</title>
        <authorList>
            <person name="Tortoli E."/>
            <person name="Trovato A."/>
            <person name="Cirillo D.M."/>
        </authorList>
    </citation>
    <scope>NUCLEOTIDE SEQUENCE [LARGE SCALE GENOMIC DNA]</scope>
    <source>
        <strain evidence="1 2">DSM 45130</strain>
    </source>
</reference>
<sequence>MTGAAAKSAPDIRTVCQLTGERAPKQSDDVMEYLIRTIAVSVCSCGDRLEIYSTPTKTAVDAEDVALLDRWVAAHRDCGGGAR</sequence>
<accession>A0A1X0CXI0</accession>
<evidence type="ECO:0000313" key="1">
    <source>
        <dbReference type="EMBL" id="ORA64884.1"/>
    </source>
</evidence>
<gene>
    <name evidence="1" type="ORF">BST26_19445</name>
</gene>
<comment type="caution">
    <text evidence="1">The sequence shown here is derived from an EMBL/GenBank/DDBJ whole genome shotgun (WGS) entry which is preliminary data.</text>
</comment>
<organism evidence="1 2">
    <name type="scientific">Mycolicibacterium insubricum</name>
    <dbReference type="NCBI Taxonomy" id="444597"/>
    <lineage>
        <taxon>Bacteria</taxon>
        <taxon>Bacillati</taxon>
        <taxon>Actinomycetota</taxon>
        <taxon>Actinomycetes</taxon>
        <taxon>Mycobacteriales</taxon>
        <taxon>Mycobacteriaceae</taxon>
        <taxon>Mycolicibacterium</taxon>
    </lineage>
</organism>
<dbReference type="AlphaFoldDB" id="A0A1X0CXI0"/>
<name>A0A1X0CXI0_9MYCO</name>
<keyword evidence="2" id="KW-1185">Reference proteome</keyword>
<evidence type="ECO:0000313" key="2">
    <source>
        <dbReference type="Proteomes" id="UP000192801"/>
    </source>
</evidence>